<dbReference type="Pfam" id="PF14322">
    <property type="entry name" value="SusD-like_3"/>
    <property type="match status" value="1"/>
</dbReference>
<dbReference type="EMBL" id="DXAV01000032">
    <property type="protein sequence ID" value="HIZ91173.1"/>
    <property type="molecule type" value="Genomic_DNA"/>
</dbReference>
<evidence type="ECO:0000256" key="1">
    <source>
        <dbReference type="SAM" id="MobiDB-lite"/>
    </source>
</evidence>
<reference evidence="3" key="2">
    <citation type="submission" date="2021-04" db="EMBL/GenBank/DDBJ databases">
        <authorList>
            <person name="Gilroy R."/>
        </authorList>
    </citation>
    <scope>NUCLEOTIDE SEQUENCE</scope>
    <source>
        <strain evidence="3">CHK118-2852</strain>
    </source>
</reference>
<name>A0A9D2GW97_9BACE</name>
<comment type="caution">
    <text evidence="3">The sequence shown here is derived from an EMBL/GenBank/DDBJ whole genome shotgun (WGS) entry which is preliminary data.</text>
</comment>
<protein>
    <submittedName>
        <fullName evidence="3">RagB/SusD family nutrient uptake outer membrane protein</fullName>
    </submittedName>
</protein>
<evidence type="ECO:0000259" key="2">
    <source>
        <dbReference type="Pfam" id="PF14322"/>
    </source>
</evidence>
<evidence type="ECO:0000313" key="4">
    <source>
        <dbReference type="Proteomes" id="UP000824108"/>
    </source>
</evidence>
<organism evidence="3 4">
    <name type="scientific">Candidatus Bacteroides merdavium</name>
    <dbReference type="NCBI Taxonomy" id="2838472"/>
    <lineage>
        <taxon>Bacteria</taxon>
        <taxon>Pseudomonadati</taxon>
        <taxon>Bacteroidota</taxon>
        <taxon>Bacteroidia</taxon>
        <taxon>Bacteroidales</taxon>
        <taxon>Bacteroidaceae</taxon>
        <taxon>Bacteroides</taxon>
    </lineage>
</organism>
<sequence>MKKNIFKLFSALAVSATVLTGCIEETFPEGGTATSDQIGASATALEASVNGLPSQMVQGYLVYKGEQVHETDIAYPSLMLAQTELLGDFVPVDYGYDWWNRYNVCTGMANNGYYSYLPYFTLYQFVKSANDVIGVVDINDESLSDEMRGYAGMAYAFRAFDYYMLMVLFEPVDNIYTDCSKVLGLTVPIVTEATTNDIAKNNPRATHDEMVEFILSDLDKAEACLANYTPTTKNFPDLAVVYGLKAKVYLWDENYEQAAAYARKAIDTSGATPMTAAQWNDPTTGFNTATSAWMWYFHPTSDNMGNLANFTGHVSGEADWGYSALSQPMIARSLYDEIADTDFRKYSFLDPDRSFYNYQSVRGSAWLDEKPDYFSLKFRCANGDYQTYTVGASVDIPVMRVEEMYLIEAEAIGVSQGVAAGVAKLNSFMQGYRQPDYNCTLSDLREFQLEVLKQMRIEFWGEGNAFPTAKRLKPGVIQNYEGTNVPVDTYKINCQGIKPNWNLVIPIDEIDSNVALQGLNNPDPSNAIPVRPTPIGEYAPGNAGGGN</sequence>
<dbReference type="Proteomes" id="UP000824108">
    <property type="component" value="Unassembled WGS sequence"/>
</dbReference>
<proteinExistence type="predicted"/>
<reference evidence="3" key="1">
    <citation type="journal article" date="2021" name="PeerJ">
        <title>Extensive microbial diversity within the chicken gut microbiome revealed by metagenomics and culture.</title>
        <authorList>
            <person name="Gilroy R."/>
            <person name="Ravi A."/>
            <person name="Getino M."/>
            <person name="Pursley I."/>
            <person name="Horton D.L."/>
            <person name="Alikhan N.F."/>
            <person name="Baker D."/>
            <person name="Gharbi K."/>
            <person name="Hall N."/>
            <person name="Watson M."/>
            <person name="Adriaenssens E.M."/>
            <person name="Foster-Nyarko E."/>
            <person name="Jarju S."/>
            <person name="Secka A."/>
            <person name="Antonio M."/>
            <person name="Oren A."/>
            <person name="Chaudhuri R.R."/>
            <person name="La Ragione R."/>
            <person name="Hildebrand F."/>
            <person name="Pallen M.J."/>
        </authorList>
    </citation>
    <scope>NUCLEOTIDE SEQUENCE</scope>
    <source>
        <strain evidence="3">CHK118-2852</strain>
    </source>
</reference>
<dbReference type="Gene3D" id="1.25.40.390">
    <property type="match status" value="1"/>
</dbReference>
<evidence type="ECO:0000313" key="3">
    <source>
        <dbReference type="EMBL" id="HIZ91173.1"/>
    </source>
</evidence>
<accession>A0A9D2GW97</accession>
<dbReference type="AlphaFoldDB" id="A0A9D2GW97"/>
<dbReference type="InterPro" id="IPR033985">
    <property type="entry name" value="SusD-like_N"/>
</dbReference>
<feature type="domain" description="SusD-like N-terminal" evidence="2">
    <location>
        <begin position="98"/>
        <end position="250"/>
    </location>
</feature>
<feature type="region of interest" description="Disordered" evidence="1">
    <location>
        <begin position="523"/>
        <end position="547"/>
    </location>
</feature>
<dbReference type="SUPFAM" id="SSF48452">
    <property type="entry name" value="TPR-like"/>
    <property type="match status" value="1"/>
</dbReference>
<gene>
    <name evidence="3" type="ORF">H9807_03515</name>
</gene>
<dbReference type="PROSITE" id="PS51257">
    <property type="entry name" value="PROKAR_LIPOPROTEIN"/>
    <property type="match status" value="1"/>
</dbReference>
<dbReference type="InterPro" id="IPR011990">
    <property type="entry name" value="TPR-like_helical_dom_sf"/>
</dbReference>